<dbReference type="InterPro" id="IPR039448">
    <property type="entry name" value="Beta_helix"/>
</dbReference>
<dbReference type="InterPro" id="IPR011050">
    <property type="entry name" value="Pectin_lyase_fold/virulence"/>
</dbReference>
<feature type="region of interest" description="Disordered" evidence="1">
    <location>
        <begin position="25"/>
        <end position="53"/>
    </location>
</feature>
<dbReference type="Gene3D" id="2.160.20.10">
    <property type="entry name" value="Single-stranded right-handed beta-helix, Pectin lyase-like"/>
    <property type="match status" value="1"/>
</dbReference>
<name>A0A7R9Q637_9ACAR</name>
<dbReference type="OrthoDB" id="6495190at2759"/>
<keyword evidence="4" id="KW-1185">Reference proteome</keyword>
<dbReference type="SMART" id="SM00710">
    <property type="entry name" value="PbH1"/>
    <property type="match status" value="5"/>
</dbReference>
<feature type="non-terminal residue" evidence="3">
    <location>
        <position position="1"/>
    </location>
</feature>
<reference evidence="3" key="1">
    <citation type="submission" date="2020-11" db="EMBL/GenBank/DDBJ databases">
        <authorList>
            <person name="Tran Van P."/>
        </authorList>
    </citation>
    <scope>NUCLEOTIDE SEQUENCE</scope>
</reference>
<proteinExistence type="predicted"/>
<evidence type="ECO:0000256" key="1">
    <source>
        <dbReference type="SAM" id="MobiDB-lite"/>
    </source>
</evidence>
<dbReference type="Proteomes" id="UP000759131">
    <property type="component" value="Unassembled WGS sequence"/>
</dbReference>
<dbReference type="AlphaFoldDB" id="A0A7R9Q637"/>
<dbReference type="InterPro" id="IPR006626">
    <property type="entry name" value="PbH1"/>
</dbReference>
<organism evidence="3">
    <name type="scientific">Medioppia subpectinata</name>
    <dbReference type="NCBI Taxonomy" id="1979941"/>
    <lineage>
        <taxon>Eukaryota</taxon>
        <taxon>Metazoa</taxon>
        <taxon>Ecdysozoa</taxon>
        <taxon>Arthropoda</taxon>
        <taxon>Chelicerata</taxon>
        <taxon>Arachnida</taxon>
        <taxon>Acari</taxon>
        <taxon>Acariformes</taxon>
        <taxon>Sarcoptiformes</taxon>
        <taxon>Oribatida</taxon>
        <taxon>Brachypylina</taxon>
        <taxon>Oppioidea</taxon>
        <taxon>Oppiidae</taxon>
        <taxon>Medioppia</taxon>
    </lineage>
</organism>
<sequence length="488" mass="51895">QEGVHFRWGSSDNVLKNSKIHLTGRGTKKDQGFGEGVTNNVNNWQGGKPDKSDRNQVLNNHIGPDVAAECIDVKEGSCCGVIKGNYLDGHGETGENYSESWINVKGDSYDIQDNTGTSPKLNGFEIHRIAKAGIGGCHNTIMNNKCNGIPAGGHCTVSTMKNCGNIVQGSCLRAPVLITRYRYVNINSTKTYTMHLTAIAFAVLSLGLSVQSLTHEVTNAGQLTSALNSANAGDTIHLHDGHYSGHFQTSRSGSGSAAITLTGGKGAVLTGGGNYGFHLKGSHWVLTGFTVSDSQKGIVLEGASHNVIDNVEVKNIKQEGVHFRYGSSDNVLKNSKIHLTGRGTKKDQGFGEGVYIGQAVNNWQGGQPDKSDRNQVLNNHIGPDVAAECIDIKEGSCCGVIKGNYLDGHGETGENYSESWVTVKGDYYDIQDNTGTSPKLNGFDIYRIAKAGIGGCHNTIINNKCNGIPAGGHCTVNTMKNCGNKVQG</sequence>
<dbReference type="EMBL" id="CAJPIZ010010968">
    <property type="protein sequence ID" value="CAG2112864.1"/>
    <property type="molecule type" value="Genomic_DNA"/>
</dbReference>
<dbReference type="InterPro" id="IPR012334">
    <property type="entry name" value="Pectin_lyas_fold"/>
</dbReference>
<dbReference type="Pfam" id="PF13229">
    <property type="entry name" value="Beta_helix"/>
    <property type="match status" value="1"/>
</dbReference>
<accession>A0A7R9Q637</accession>
<feature type="domain" description="Right handed beta helix" evidence="2">
    <location>
        <begin position="276"/>
        <end position="413"/>
    </location>
</feature>
<gene>
    <name evidence="3" type="ORF">OSB1V03_LOCUS12837</name>
</gene>
<evidence type="ECO:0000313" key="3">
    <source>
        <dbReference type="EMBL" id="CAD7632434.1"/>
    </source>
</evidence>
<dbReference type="SUPFAM" id="SSF51126">
    <property type="entry name" value="Pectin lyase-like"/>
    <property type="match status" value="1"/>
</dbReference>
<evidence type="ECO:0000313" key="4">
    <source>
        <dbReference type="Proteomes" id="UP000759131"/>
    </source>
</evidence>
<dbReference type="EMBL" id="OC865543">
    <property type="protein sequence ID" value="CAD7632434.1"/>
    <property type="molecule type" value="Genomic_DNA"/>
</dbReference>
<evidence type="ECO:0000259" key="2">
    <source>
        <dbReference type="Pfam" id="PF13229"/>
    </source>
</evidence>
<protein>
    <recommendedName>
        <fullName evidence="2">Right handed beta helix domain-containing protein</fullName>
    </recommendedName>
</protein>